<accession>A0A1M6GZZ7</accession>
<evidence type="ECO:0000313" key="2">
    <source>
        <dbReference type="Proteomes" id="UP000184292"/>
    </source>
</evidence>
<dbReference type="STRING" id="1447782.SAMN05444417_3026"/>
<dbReference type="EMBL" id="FQYO01000005">
    <property type="protein sequence ID" value="SHJ15474.1"/>
    <property type="molecule type" value="Genomic_DNA"/>
</dbReference>
<name>A0A1M6GZZ7_9RHOB</name>
<organism evidence="1 2">
    <name type="scientific">Wenxinia saemankumensis</name>
    <dbReference type="NCBI Taxonomy" id="1447782"/>
    <lineage>
        <taxon>Bacteria</taxon>
        <taxon>Pseudomonadati</taxon>
        <taxon>Pseudomonadota</taxon>
        <taxon>Alphaproteobacteria</taxon>
        <taxon>Rhodobacterales</taxon>
        <taxon>Roseobacteraceae</taxon>
        <taxon>Wenxinia</taxon>
    </lineage>
</organism>
<proteinExistence type="predicted"/>
<reference evidence="1 2" key="1">
    <citation type="submission" date="2016-11" db="EMBL/GenBank/DDBJ databases">
        <authorList>
            <person name="Jaros S."/>
            <person name="Januszkiewicz K."/>
            <person name="Wedrychowicz H."/>
        </authorList>
    </citation>
    <scope>NUCLEOTIDE SEQUENCE [LARGE SCALE GENOMIC DNA]</scope>
    <source>
        <strain evidence="1 2">DSM 100565</strain>
    </source>
</reference>
<gene>
    <name evidence="1" type="ORF">SAMN05444417_3026</name>
</gene>
<dbReference type="AlphaFoldDB" id="A0A1M6GZZ7"/>
<keyword evidence="2" id="KW-1185">Reference proteome</keyword>
<evidence type="ECO:0000313" key="1">
    <source>
        <dbReference type="EMBL" id="SHJ15474.1"/>
    </source>
</evidence>
<protein>
    <submittedName>
        <fullName evidence="1">Uncharacterized protein</fullName>
    </submittedName>
</protein>
<sequence>MIAATLALMFLPILPPEESRGMQDGATIVVAPHELADCEALVADLIGTAPVADATADVAAMPEAPIRCVVE</sequence>
<dbReference type="Proteomes" id="UP000184292">
    <property type="component" value="Unassembled WGS sequence"/>
</dbReference>
<dbReference type="RefSeq" id="WP_073332737.1">
    <property type="nucleotide sequence ID" value="NZ_FQYO01000005.1"/>
</dbReference>